<name>A0A9Q1GEQ3_SYNKA</name>
<reference evidence="2" key="1">
    <citation type="journal article" date="2023" name="Science">
        <title>Genome structures resolve the early diversification of teleost fishes.</title>
        <authorList>
            <person name="Parey E."/>
            <person name="Louis A."/>
            <person name="Montfort J."/>
            <person name="Bouchez O."/>
            <person name="Roques C."/>
            <person name="Iampietro C."/>
            <person name="Lluch J."/>
            <person name="Castinel A."/>
            <person name="Donnadieu C."/>
            <person name="Desvignes T."/>
            <person name="Floi Bucao C."/>
            <person name="Jouanno E."/>
            <person name="Wen M."/>
            <person name="Mejri S."/>
            <person name="Dirks R."/>
            <person name="Jansen H."/>
            <person name="Henkel C."/>
            <person name="Chen W.J."/>
            <person name="Zahm M."/>
            <person name="Cabau C."/>
            <person name="Klopp C."/>
            <person name="Thompson A.W."/>
            <person name="Robinson-Rechavi M."/>
            <person name="Braasch I."/>
            <person name="Lecointre G."/>
            <person name="Bobe J."/>
            <person name="Postlethwait J.H."/>
            <person name="Berthelot C."/>
            <person name="Roest Crollius H."/>
            <person name="Guiguen Y."/>
        </authorList>
    </citation>
    <scope>NUCLEOTIDE SEQUENCE</scope>
    <source>
        <strain evidence="2">WJC10195</strain>
    </source>
</reference>
<evidence type="ECO:0008006" key="4">
    <source>
        <dbReference type="Google" id="ProtNLM"/>
    </source>
</evidence>
<dbReference type="EMBL" id="JAINUF010000001">
    <property type="protein sequence ID" value="KAJ8381857.1"/>
    <property type="molecule type" value="Genomic_DNA"/>
</dbReference>
<comment type="caution">
    <text evidence="2">The sequence shown here is derived from an EMBL/GenBank/DDBJ whole genome shotgun (WGS) entry which is preliminary data.</text>
</comment>
<evidence type="ECO:0000313" key="2">
    <source>
        <dbReference type="EMBL" id="KAJ8381857.1"/>
    </source>
</evidence>
<keyword evidence="3" id="KW-1185">Reference proteome</keyword>
<dbReference type="Proteomes" id="UP001152622">
    <property type="component" value="Chromosome 1"/>
</dbReference>
<accession>A0A9Q1GEQ3</accession>
<evidence type="ECO:0000313" key="3">
    <source>
        <dbReference type="Proteomes" id="UP001152622"/>
    </source>
</evidence>
<gene>
    <name evidence="2" type="ORF">SKAU_G00026350</name>
</gene>
<protein>
    <recommendedName>
        <fullName evidence="4">Secreted protein</fullName>
    </recommendedName>
</protein>
<keyword evidence="1" id="KW-0732">Signal</keyword>
<organism evidence="2 3">
    <name type="scientific">Synaphobranchus kaupii</name>
    <name type="common">Kaup's arrowtooth eel</name>
    <dbReference type="NCBI Taxonomy" id="118154"/>
    <lineage>
        <taxon>Eukaryota</taxon>
        <taxon>Metazoa</taxon>
        <taxon>Chordata</taxon>
        <taxon>Craniata</taxon>
        <taxon>Vertebrata</taxon>
        <taxon>Euteleostomi</taxon>
        <taxon>Actinopterygii</taxon>
        <taxon>Neopterygii</taxon>
        <taxon>Teleostei</taxon>
        <taxon>Anguilliformes</taxon>
        <taxon>Synaphobranchidae</taxon>
        <taxon>Synaphobranchus</taxon>
    </lineage>
</organism>
<evidence type="ECO:0000256" key="1">
    <source>
        <dbReference type="SAM" id="SignalP"/>
    </source>
</evidence>
<feature type="chain" id="PRO_5040144471" description="Secreted protein" evidence="1">
    <location>
        <begin position="20"/>
        <end position="85"/>
    </location>
</feature>
<proteinExistence type="predicted"/>
<feature type="signal peptide" evidence="1">
    <location>
        <begin position="1"/>
        <end position="19"/>
    </location>
</feature>
<sequence length="85" mass="9684">MKIRVCIILAFCFLQFSQSTVTTLRLSLRSNYRAVKSDHRCLAEAEVEVSAIPIFQQMAPSFQVSWLLAAQNLQNHTLLISVKCR</sequence>
<dbReference type="AlphaFoldDB" id="A0A9Q1GEQ3"/>